<name>A0A2A5WCU4_9GAMM</name>
<dbReference type="SMART" id="SM00028">
    <property type="entry name" value="TPR"/>
    <property type="match status" value="4"/>
</dbReference>
<dbReference type="InterPro" id="IPR030865">
    <property type="entry name" value="LapB"/>
</dbReference>
<dbReference type="Pfam" id="PF18073">
    <property type="entry name" value="Zn_ribbon_LapB"/>
    <property type="match status" value="1"/>
</dbReference>
<keyword evidence="4 6" id="KW-1133">Transmembrane helix</keyword>
<feature type="binding site" evidence="4">
    <location>
        <position position="393"/>
    </location>
    <ligand>
        <name>Fe cation</name>
        <dbReference type="ChEBI" id="CHEBI:24875"/>
    </ligand>
</feature>
<feature type="domain" description="LapB rubredoxin metal binding" evidence="7">
    <location>
        <begin position="374"/>
        <end position="401"/>
    </location>
</feature>
<evidence type="ECO:0000256" key="2">
    <source>
        <dbReference type="ARBA" id="ARBA00022737"/>
    </source>
</evidence>
<keyword evidence="4 6" id="KW-0472">Membrane</keyword>
<sequence length="408" mass="46053">MKRKEFNGSLEIVENIGIYILLLFAVAAGWAFGRTSVSSRKKHSVETNELFADYFVGLNYLLNDEPDEAIDTFIRALEINSETVETHLALGALLRRRGKVDKAIKIHQNLLARQELDKSFFDSTRLQLAIDYISAGLLDRAERLLNEILGDSTAIKWDALRYLITIYQTEKEWVKAISCSSELLKNPAYKKDYDIRAAAAHYCCELAEQLLCEEKGTGAKDIIKKAFAFDKKNVRATLLLARTEQSLGNYKAAIKGLVRIRTNNPEFISQVLGPLAECYEQIHNLVAYEKLLMNTLPEEPDVSVVLALSDLVKRRSGDEAAISFLNDYLVKKPSLTGLIELLKLQIPKTDAAMSTNLNLLQQMINRLVNKKATYQCHHCGYEARSLYWLCPSCQKWDKIKPILEAGGS</sequence>
<dbReference type="GO" id="GO:0005506">
    <property type="term" value="F:iron ion binding"/>
    <property type="evidence" value="ECO:0007669"/>
    <property type="project" value="UniProtKB-UniRule"/>
</dbReference>
<keyword evidence="2 4" id="KW-0677">Repeat</keyword>
<dbReference type="InterPro" id="IPR019734">
    <property type="entry name" value="TPR_rpt"/>
</dbReference>
<feature type="binding site" evidence="4">
    <location>
        <position position="379"/>
    </location>
    <ligand>
        <name>Fe cation</name>
        <dbReference type="ChEBI" id="CHEBI:24875"/>
    </ligand>
</feature>
<reference evidence="8 9" key="1">
    <citation type="submission" date="2017-08" db="EMBL/GenBank/DDBJ databases">
        <title>Fine stratification of microbial communities through a metagenomic profile of the photic zone.</title>
        <authorList>
            <person name="Haro-Moreno J.M."/>
            <person name="Lopez-Perez M."/>
            <person name="De La Torre J."/>
            <person name="Picazo A."/>
            <person name="Camacho A."/>
            <person name="Rodriguez-Valera F."/>
        </authorList>
    </citation>
    <scope>NUCLEOTIDE SEQUENCE [LARGE SCALE GENOMIC DNA]</scope>
    <source>
        <strain evidence="8">MED-G28</strain>
    </source>
</reference>
<evidence type="ECO:0000256" key="1">
    <source>
        <dbReference type="ARBA" id="ARBA00022723"/>
    </source>
</evidence>
<feature type="repeat" description="TPR" evidence="5">
    <location>
        <begin position="50"/>
        <end position="83"/>
    </location>
</feature>
<evidence type="ECO:0000256" key="4">
    <source>
        <dbReference type="HAMAP-Rule" id="MF_00994"/>
    </source>
</evidence>
<dbReference type="GO" id="GO:0008653">
    <property type="term" value="P:lipopolysaccharide metabolic process"/>
    <property type="evidence" value="ECO:0007669"/>
    <property type="project" value="InterPro"/>
</dbReference>
<keyword evidence="4" id="KW-0997">Cell inner membrane</keyword>
<accession>A0A2A5WCU4</accession>
<evidence type="ECO:0000313" key="8">
    <source>
        <dbReference type="EMBL" id="PDH34309.1"/>
    </source>
</evidence>
<dbReference type="InterPro" id="IPR041166">
    <property type="entry name" value="Rubredoxin_2"/>
</dbReference>
<keyword evidence="4 6" id="KW-0812">Transmembrane</keyword>
<keyword evidence="4" id="KW-1003">Cell membrane</keyword>
<comment type="caution">
    <text evidence="8">The sequence shown here is derived from an EMBL/GenBank/DDBJ whole genome shotgun (WGS) entry which is preliminary data.</text>
</comment>
<organism evidence="8 9">
    <name type="scientific">OM182 bacterium MED-G28</name>
    <dbReference type="NCBI Taxonomy" id="1986256"/>
    <lineage>
        <taxon>Bacteria</taxon>
        <taxon>Pseudomonadati</taxon>
        <taxon>Pseudomonadota</taxon>
        <taxon>Gammaproteobacteria</taxon>
        <taxon>OMG group</taxon>
        <taxon>OM182 clade</taxon>
    </lineage>
</organism>
<keyword evidence="1 4" id="KW-0479">Metal-binding</keyword>
<comment type="similarity">
    <text evidence="4">Belongs to the LapB family.</text>
</comment>
<dbReference type="GO" id="GO:0046890">
    <property type="term" value="P:regulation of lipid biosynthetic process"/>
    <property type="evidence" value="ECO:0007669"/>
    <property type="project" value="UniProtKB-UniRule"/>
</dbReference>
<dbReference type="AlphaFoldDB" id="A0A2A5WCU4"/>
<comment type="subcellular location">
    <subcellularLocation>
        <location evidence="4">Cell inner membrane</location>
        <topology evidence="4">Single-pass membrane protein</topology>
        <orientation evidence="4">Cytoplasmic side</orientation>
    </subcellularLocation>
</comment>
<dbReference type="InterPro" id="IPR051012">
    <property type="entry name" value="CellSynth/LPSAsmb/PSIAsmb"/>
</dbReference>
<dbReference type="GO" id="GO:0009898">
    <property type="term" value="C:cytoplasmic side of plasma membrane"/>
    <property type="evidence" value="ECO:0007669"/>
    <property type="project" value="UniProtKB-UniRule"/>
</dbReference>
<feature type="binding site" evidence="4">
    <location>
        <position position="376"/>
    </location>
    <ligand>
        <name>Fe cation</name>
        <dbReference type="ChEBI" id="CHEBI:24875"/>
    </ligand>
</feature>
<proteinExistence type="inferred from homology"/>
<evidence type="ECO:0000259" key="7">
    <source>
        <dbReference type="Pfam" id="PF18073"/>
    </source>
</evidence>
<dbReference type="NCBIfam" id="NF008757">
    <property type="entry name" value="PRK11788.1-5"/>
    <property type="match status" value="1"/>
</dbReference>
<dbReference type="SUPFAM" id="SSF48452">
    <property type="entry name" value="TPR-like"/>
    <property type="match status" value="2"/>
</dbReference>
<dbReference type="HAMAP" id="MF_00994">
    <property type="entry name" value="LPS_assembly_LapB"/>
    <property type="match status" value="1"/>
</dbReference>
<gene>
    <name evidence="4" type="primary">lapB</name>
    <name evidence="8" type="ORF">CNF02_05810</name>
</gene>
<dbReference type="PANTHER" id="PTHR45586">
    <property type="entry name" value="TPR REPEAT-CONTAINING PROTEIN PA4667"/>
    <property type="match status" value="1"/>
</dbReference>
<dbReference type="InterPro" id="IPR011990">
    <property type="entry name" value="TPR-like_helical_dom_sf"/>
</dbReference>
<dbReference type="Gene3D" id="1.25.40.10">
    <property type="entry name" value="Tetratricopeptide repeat domain"/>
    <property type="match status" value="2"/>
</dbReference>
<feature type="transmembrane region" description="Helical" evidence="6">
    <location>
        <begin position="12"/>
        <end position="32"/>
    </location>
</feature>
<feature type="topological domain" description="Cytoplasmic" evidence="4">
    <location>
        <begin position="35"/>
        <end position="408"/>
    </location>
</feature>
<evidence type="ECO:0000256" key="6">
    <source>
        <dbReference type="SAM" id="Phobius"/>
    </source>
</evidence>
<keyword evidence="4" id="KW-0408">Iron</keyword>
<evidence type="ECO:0000256" key="5">
    <source>
        <dbReference type="PROSITE-ProRule" id="PRU00339"/>
    </source>
</evidence>
<protein>
    <recommendedName>
        <fullName evidence="4">Lipopolysaccharide assembly protein B</fullName>
    </recommendedName>
</protein>
<dbReference type="Proteomes" id="UP000219329">
    <property type="component" value="Unassembled WGS sequence"/>
</dbReference>
<feature type="binding site" evidence="4">
    <location>
        <position position="390"/>
    </location>
    <ligand>
        <name>Fe cation</name>
        <dbReference type="ChEBI" id="CHEBI:24875"/>
    </ligand>
</feature>
<dbReference type="EMBL" id="NTJZ01000004">
    <property type="protein sequence ID" value="PDH34309.1"/>
    <property type="molecule type" value="Genomic_DNA"/>
</dbReference>
<evidence type="ECO:0000313" key="9">
    <source>
        <dbReference type="Proteomes" id="UP000219329"/>
    </source>
</evidence>
<comment type="function">
    <text evidence="4">Modulates cellular lipopolysaccharide (LPS) levels by regulating LpxC, which is involved in lipid A biosynthesis. May act by modulating the proteolytic activity of FtsH towards LpxC. May also coordinate assembly of proteins involved in LPS synthesis at the plasma membrane.</text>
</comment>
<evidence type="ECO:0000256" key="3">
    <source>
        <dbReference type="ARBA" id="ARBA00022803"/>
    </source>
</evidence>
<keyword evidence="3 4" id="KW-0802">TPR repeat</keyword>
<dbReference type="PANTHER" id="PTHR45586:SF1">
    <property type="entry name" value="LIPOPOLYSACCHARIDE ASSEMBLY PROTEIN B"/>
    <property type="match status" value="1"/>
</dbReference>
<dbReference type="PROSITE" id="PS50005">
    <property type="entry name" value="TPR"/>
    <property type="match status" value="1"/>
</dbReference>
<dbReference type="Pfam" id="PF13176">
    <property type="entry name" value="TPR_7"/>
    <property type="match status" value="1"/>
</dbReference>